<evidence type="ECO:0000256" key="1">
    <source>
        <dbReference type="ARBA" id="ARBA00009427"/>
    </source>
</evidence>
<feature type="domain" description="Cytidylate kinase" evidence="9">
    <location>
        <begin position="3"/>
        <end position="222"/>
    </location>
</feature>
<keyword evidence="2 8" id="KW-0808">Transferase</keyword>
<keyword evidence="5 8" id="KW-0067">ATP-binding</keyword>
<evidence type="ECO:0000256" key="5">
    <source>
        <dbReference type="ARBA" id="ARBA00022840"/>
    </source>
</evidence>
<keyword evidence="4 8" id="KW-0418">Kinase</keyword>
<dbReference type="EMBL" id="DXFT01000198">
    <property type="protein sequence ID" value="HIX04440.1"/>
    <property type="molecule type" value="Genomic_DNA"/>
</dbReference>
<feature type="binding site" evidence="8">
    <location>
        <begin position="7"/>
        <end position="15"/>
    </location>
    <ligand>
        <name>ATP</name>
        <dbReference type="ChEBI" id="CHEBI:30616"/>
    </ligand>
</feature>
<evidence type="ECO:0000256" key="8">
    <source>
        <dbReference type="HAMAP-Rule" id="MF_00238"/>
    </source>
</evidence>
<evidence type="ECO:0000256" key="7">
    <source>
        <dbReference type="ARBA" id="ARBA00048478"/>
    </source>
</evidence>
<comment type="catalytic activity">
    <reaction evidence="6 8">
        <text>dCMP + ATP = dCDP + ADP</text>
        <dbReference type="Rhea" id="RHEA:25094"/>
        <dbReference type="ChEBI" id="CHEBI:30616"/>
        <dbReference type="ChEBI" id="CHEBI:57566"/>
        <dbReference type="ChEBI" id="CHEBI:58593"/>
        <dbReference type="ChEBI" id="CHEBI:456216"/>
        <dbReference type="EC" id="2.7.4.25"/>
    </reaction>
</comment>
<dbReference type="HAMAP" id="MF_00238">
    <property type="entry name" value="Cytidyl_kinase_type1"/>
    <property type="match status" value="1"/>
</dbReference>
<reference evidence="10" key="1">
    <citation type="journal article" date="2021" name="PeerJ">
        <title>Extensive microbial diversity within the chicken gut microbiome revealed by metagenomics and culture.</title>
        <authorList>
            <person name="Gilroy R."/>
            <person name="Ravi A."/>
            <person name="Getino M."/>
            <person name="Pursley I."/>
            <person name="Horton D.L."/>
            <person name="Alikhan N.F."/>
            <person name="Baker D."/>
            <person name="Gharbi K."/>
            <person name="Hall N."/>
            <person name="Watson M."/>
            <person name="Adriaenssens E.M."/>
            <person name="Foster-Nyarko E."/>
            <person name="Jarju S."/>
            <person name="Secka A."/>
            <person name="Antonio M."/>
            <person name="Oren A."/>
            <person name="Chaudhuri R.R."/>
            <person name="La Ragione R."/>
            <person name="Hildebrand F."/>
            <person name="Pallen M.J."/>
        </authorList>
    </citation>
    <scope>NUCLEOTIDE SEQUENCE</scope>
    <source>
        <strain evidence="10">23274</strain>
    </source>
</reference>
<dbReference type="Gene3D" id="3.40.50.300">
    <property type="entry name" value="P-loop containing nucleotide triphosphate hydrolases"/>
    <property type="match status" value="1"/>
</dbReference>
<comment type="subcellular location">
    <subcellularLocation>
        <location evidence="8">Cytoplasm</location>
    </subcellularLocation>
</comment>
<comment type="caution">
    <text evidence="10">The sequence shown here is derived from an EMBL/GenBank/DDBJ whole genome shotgun (WGS) entry which is preliminary data.</text>
</comment>
<name>A0A9D1V1N0_9BACT</name>
<dbReference type="PANTHER" id="PTHR21299">
    <property type="entry name" value="CYTIDYLATE KINASE/PANTOATE-BETA-ALANINE LIGASE"/>
    <property type="match status" value="1"/>
</dbReference>
<evidence type="ECO:0000313" key="10">
    <source>
        <dbReference type="EMBL" id="HIX04440.1"/>
    </source>
</evidence>
<accession>A0A9D1V1N0</accession>
<dbReference type="GO" id="GO:0006220">
    <property type="term" value="P:pyrimidine nucleotide metabolic process"/>
    <property type="evidence" value="ECO:0007669"/>
    <property type="project" value="UniProtKB-UniRule"/>
</dbReference>
<dbReference type="CDD" id="cd02020">
    <property type="entry name" value="CMPK"/>
    <property type="match status" value="1"/>
</dbReference>
<dbReference type="InterPro" id="IPR011994">
    <property type="entry name" value="Cytidylate_kinase_dom"/>
</dbReference>
<gene>
    <name evidence="8 10" type="primary">cmk</name>
    <name evidence="10" type="ORF">H9863_10065</name>
</gene>
<organism evidence="10 11">
    <name type="scientific">Candidatus Odoribacter faecigallinarum</name>
    <dbReference type="NCBI Taxonomy" id="2838706"/>
    <lineage>
        <taxon>Bacteria</taxon>
        <taxon>Pseudomonadati</taxon>
        <taxon>Bacteroidota</taxon>
        <taxon>Bacteroidia</taxon>
        <taxon>Bacteroidales</taxon>
        <taxon>Odoribacteraceae</taxon>
        <taxon>Odoribacter</taxon>
    </lineage>
</organism>
<evidence type="ECO:0000256" key="6">
    <source>
        <dbReference type="ARBA" id="ARBA00047615"/>
    </source>
</evidence>
<comment type="catalytic activity">
    <reaction evidence="7 8">
        <text>CMP + ATP = CDP + ADP</text>
        <dbReference type="Rhea" id="RHEA:11600"/>
        <dbReference type="ChEBI" id="CHEBI:30616"/>
        <dbReference type="ChEBI" id="CHEBI:58069"/>
        <dbReference type="ChEBI" id="CHEBI:60377"/>
        <dbReference type="ChEBI" id="CHEBI:456216"/>
        <dbReference type="EC" id="2.7.4.25"/>
    </reaction>
</comment>
<evidence type="ECO:0000259" key="9">
    <source>
        <dbReference type="Pfam" id="PF02224"/>
    </source>
</evidence>
<proteinExistence type="inferred from homology"/>
<dbReference type="PANTHER" id="PTHR21299:SF2">
    <property type="entry name" value="CYTIDYLATE KINASE"/>
    <property type="match status" value="1"/>
</dbReference>
<dbReference type="EC" id="2.7.4.25" evidence="8"/>
<dbReference type="GO" id="GO:0005524">
    <property type="term" value="F:ATP binding"/>
    <property type="evidence" value="ECO:0007669"/>
    <property type="project" value="UniProtKB-UniRule"/>
</dbReference>
<evidence type="ECO:0000256" key="4">
    <source>
        <dbReference type="ARBA" id="ARBA00022777"/>
    </source>
</evidence>
<evidence type="ECO:0000256" key="2">
    <source>
        <dbReference type="ARBA" id="ARBA00022679"/>
    </source>
</evidence>
<dbReference type="InterPro" id="IPR027417">
    <property type="entry name" value="P-loop_NTPase"/>
</dbReference>
<dbReference type="SUPFAM" id="SSF52540">
    <property type="entry name" value="P-loop containing nucleoside triphosphate hydrolases"/>
    <property type="match status" value="1"/>
</dbReference>
<dbReference type="Pfam" id="PF02224">
    <property type="entry name" value="Cytidylate_kin"/>
    <property type="match status" value="1"/>
</dbReference>
<dbReference type="InterPro" id="IPR003136">
    <property type="entry name" value="Cytidylate_kin"/>
</dbReference>
<protein>
    <recommendedName>
        <fullName evidence="8">Cytidylate kinase</fullName>
        <shortName evidence="8">CK</shortName>
        <ecNumber evidence="8">2.7.4.25</ecNumber>
    </recommendedName>
    <alternativeName>
        <fullName evidence="8">Cytidine monophosphate kinase</fullName>
        <shortName evidence="8">CMP kinase</shortName>
    </alternativeName>
</protein>
<keyword evidence="3 8" id="KW-0547">Nucleotide-binding</keyword>
<dbReference type="GO" id="GO:0036431">
    <property type="term" value="F:dCMP kinase activity"/>
    <property type="evidence" value="ECO:0007669"/>
    <property type="project" value="InterPro"/>
</dbReference>
<dbReference type="AlphaFoldDB" id="A0A9D1V1N0"/>
<dbReference type="GO" id="GO:0005829">
    <property type="term" value="C:cytosol"/>
    <property type="evidence" value="ECO:0007669"/>
    <property type="project" value="TreeGrafter"/>
</dbReference>
<dbReference type="GO" id="GO:0015949">
    <property type="term" value="P:nucleobase-containing small molecule interconversion"/>
    <property type="evidence" value="ECO:0007669"/>
    <property type="project" value="TreeGrafter"/>
</dbReference>
<evidence type="ECO:0000256" key="3">
    <source>
        <dbReference type="ARBA" id="ARBA00022741"/>
    </source>
</evidence>
<evidence type="ECO:0000313" key="11">
    <source>
        <dbReference type="Proteomes" id="UP000824202"/>
    </source>
</evidence>
<reference evidence="10" key="2">
    <citation type="submission" date="2021-04" db="EMBL/GenBank/DDBJ databases">
        <authorList>
            <person name="Gilroy R."/>
        </authorList>
    </citation>
    <scope>NUCLEOTIDE SEQUENCE</scope>
    <source>
        <strain evidence="10">23274</strain>
    </source>
</reference>
<dbReference type="Proteomes" id="UP000824202">
    <property type="component" value="Unassembled WGS sequence"/>
</dbReference>
<comment type="similarity">
    <text evidence="1 8">Belongs to the cytidylate kinase family. Type 1 subfamily.</text>
</comment>
<sequence>MVVAVDGYSSTGKSTVAKLVAAKLGLMYIDTGAMYRAVTLKALREGAIDEGGRIDEEKVRELLKGMEIAFRVDGRDGRYETLLNGEPVEDEIRSMRVAESVSGIAALGFVREFLVEQQRELGRKGDVIMDGRDIGSVVFPDADVKFFMTATLQVRTERRYRELKAKGMEVGFEEVEENVKKRDYIDSHREVSPLVQVPDAVVVDNSCMTIEEEVDFMVKIIETKKGNGLRNEGGN</sequence>
<keyword evidence="8" id="KW-0963">Cytoplasm</keyword>
<dbReference type="NCBIfam" id="TIGR00017">
    <property type="entry name" value="cmk"/>
    <property type="match status" value="1"/>
</dbReference>